<dbReference type="PROSITE" id="PS51722">
    <property type="entry name" value="G_TR_2"/>
    <property type="match status" value="1"/>
</dbReference>
<organism evidence="3 4">
    <name type="scientific">Vanessa tameamea</name>
    <name type="common">Kamehameha butterfly</name>
    <dbReference type="NCBI Taxonomy" id="334116"/>
    <lineage>
        <taxon>Eukaryota</taxon>
        <taxon>Metazoa</taxon>
        <taxon>Ecdysozoa</taxon>
        <taxon>Arthropoda</taxon>
        <taxon>Hexapoda</taxon>
        <taxon>Insecta</taxon>
        <taxon>Pterygota</taxon>
        <taxon>Neoptera</taxon>
        <taxon>Endopterygota</taxon>
        <taxon>Lepidoptera</taxon>
        <taxon>Glossata</taxon>
        <taxon>Ditrysia</taxon>
        <taxon>Papilionoidea</taxon>
        <taxon>Nymphalidae</taxon>
        <taxon>Nymphalinae</taxon>
        <taxon>Vanessa</taxon>
    </lineage>
</organism>
<dbReference type="OrthoDB" id="364892at2759"/>
<evidence type="ECO:0000313" key="4">
    <source>
        <dbReference type="RefSeq" id="XP_026493450.2"/>
    </source>
</evidence>
<gene>
    <name evidence="4" type="primary">LOC113398775</name>
</gene>
<accession>A0A8B8I8V8</accession>
<dbReference type="CDD" id="cd01681">
    <property type="entry name" value="aeEF2_snRNP_like_IV"/>
    <property type="match status" value="1"/>
</dbReference>
<dbReference type="GO" id="GO:1990904">
    <property type="term" value="C:ribonucleoprotein complex"/>
    <property type="evidence" value="ECO:0007669"/>
    <property type="project" value="TreeGrafter"/>
</dbReference>
<feature type="domain" description="Tr-type G" evidence="2">
    <location>
        <begin position="17"/>
        <end position="264"/>
    </location>
</feature>
<dbReference type="InterPro" id="IPR000795">
    <property type="entry name" value="T_Tr_GTP-bd_dom"/>
</dbReference>
<keyword evidence="3" id="KW-1185">Reference proteome</keyword>
<dbReference type="GO" id="GO:0043022">
    <property type="term" value="F:ribosome binding"/>
    <property type="evidence" value="ECO:0007669"/>
    <property type="project" value="TreeGrafter"/>
</dbReference>
<dbReference type="OMA" id="SKKKCAM"/>
<dbReference type="InterPro" id="IPR005225">
    <property type="entry name" value="Small_GTP-bd"/>
</dbReference>
<dbReference type="InterPro" id="IPR000640">
    <property type="entry name" value="EFG_V-like"/>
</dbReference>
<dbReference type="Proteomes" id="UP001652626">
    <property type="component" value="Chromosome 14"/>
</dbReference>
<dbReference type="CDD" id="cd16261">
    <property type="entry name" value="EF2_snRNP_III"/>
    <property type="match status" value="1"/>
</dbReference>
<evidence type="ECO:0000313" key="3">
    <source>
        <dbReference type="Proteomes" id="UP001652626"/>
    </source>
</evidence>
<dbReference type="SUPFAM" id="SSF54980">
    <property type="entry name" value="EF-G C-terminal domain-like"/>
    <property type="match status" value="2"/>
</dbReference>
<dbReference type="PANTHER" id="PTHR42908:SF3">
    <property type="entry name" value="ELONGATION FACTOR-LIKE GTPASE 1"/>
    <property type="match status" value="1"/>
</dbReference>
<dbReference type="GO" id="GO:0003924">
    <property type="term" value="F:GTPase activity"/>
    <property type="evidence" value="ECO:0007669"/>
    <property type="project" value="InterPro"/>
</dbReference>
<dbReference type="InterPro" id="IPR027417">
    <property type="entry name" value="P-loop_NTPase"/>
</dbReference>
<sequence length="1067" mass="120727">MRLVDSTKILELQNRPTKIRNICIVAHVDHGKTTLADSLISSNGIISQRMSGKLRYMDSRPDEQERGITMKSSSIALYHALDKEEYLVNLIDSPGHIDFSSEVSTAVRLCDGAIVVVDVVEGVCPQTRLALKQAYSESIQAVLVLNKIDRLIVEMKMSALDAYVHITQVLEQVNAVMGELFASEVLENEETLIDKQQTKKSVPKEDNNFYDWTSALEDADDSNLYFSPEQGNVVFASAIDGWGFTIHNFAKLFSDKLGVKEELLRKVLWGDFFLNSKTKRFMKGAQEKAKKPLFVQVIFDNLWNIYETIVLRNDKEKVPVICEKLGIKLTTRDLRHTDSRIQLQSLMTQWLPLSNTVLDMVCTKLPSPKEILPEKVEKLMCSRIRDIDTYPEETQKLKHDFLDCDSSNDRTVIIFVSKMFSVDKSVLPENKPKALTAEEMALRRERVRQMRVELKQNNVNAEPIPISKDKELSHNDTEKCTEDEKEKEDENQTAFIAFARIFSGKVRKGDKLYVLGPKHDPSQVLIKKNIRIDPNKKLKDLQSDEHITCTEIKSLYILMGRELEDIDEAVAGNIIGIGGLQDHILKTATLSSTLACPAFSEIQYAAVPILRVAIEPSYPSQLSQLVKGLRLLNQSDSCVQVLLQETGEHVLVTAGEVHLQRCLEDLKNLYAKIPITVSEPIVPFRETIVEPPKIDMANEEIDSQNIDKGITEQDSLISISTINKQSTIKIRAKPLPNEITSLLDRSTDLLKAISQHIKTLQGVSKNDNLESKFDELHINGKHQLSDRMLKLIEAFKSELQAICSKLGPEWKDIVDQIWSVGPRNCGPNLLLNQTPDYKTKFLHHEKELKEDPRFEYESSFVNGFQLASLAGPLCDEPMMGVAFCVEEWSMDKVDEDISYTYGPLSGQIMSAVKEGCKRAFQVQPQRLMAAMYSCDIVVDQKVLGKLYAALGKRGGRVIGSDLQSGSASFRVQALMPVAESFKFALELRTHTSGLAAPQLMFSHWEVIDIDPFWRPRTEEEYLHWGEKWDGVNRAKAYMDSVRTRKGLATDKQLVQHAEKQRTLSKKK</sequence>
<protein>
    <submittedName>
        <fullName evidence="4">Elongation factor-like GTPase 1 isoform X1</fullName>
    </submittedName>
</protein>
<dbReference type="InterPro" id="IPR020568">
    <property type="entry name" value="Ribosomal_Su5_D2-typ_SF"/>
</dbReference>
<dbReference type="InterPro" id="IPR056752">
    <property type="entry name" value="EFL1"/>
</dbReference>
<dbReference type="Gene3D" id="3.30.230.10">
    <property type="match status" value="1"/>
</dbReference>
<dbReference type="SMART" id="SM00838">
    <property type="entry name" value="EFG_C"/>
    <property type="match status" value="1"/>
</dbReference>
<dbReference type="InterPro" id="IPR009000">
    <property type="entry name" value="Transl_B-barrel_sf"/>
</dbReference>
<dbReference type="GO" id="GO:0005525">
    <property type="term" value="F:GTP binding"/>
    <property type="evidence" value="ECO:0007669"/>
    <property type="project" value="UniProtKB-KW"/>
</dbReference>
<dbReference type="GO" id="GO:0042256">
    <property type="term" value="P:cytosolic ribosome assembly"/>
    <property type="evidence" value="ECO:0007669"/>
    <property type="project" value="TreeGrafter"/>
</dbReference>
<dbReference type="SUPFAM" id="SSF50447">
    <property type="entry name" value="Translation proteins"/>
    <property type="match status" value="1"/>
</dbReference>
<dbReference type="Gene3D" id="3.30.70.870">
    <property type="entry name" value="Elongation Factor G (Translational Gtpase), domain 3"/>
    <property type="match status" value="1"/>
</dbReference>
<dbReference type="Gene3D" id="2.40.30.10">
    <property type="entry name" value="Translation factors"/>
    <property type="match status" value="1"/>
</dbReference>
<dbReference type="PRINTS" id="PR00315">
    <property type="entry name" value="ELONGATNFCT"/>
</dbReference>
<dbReference type="Gene3D" id="3.40.50.300">
    <property type="entry name" value="P-loop containing nucleotide triphosphate hydrolases"/>
    <property type="match status" value="1"/>
</dbReference>
<feature type="region of interest" description="Disordered" evidence="1">
    <location>
        <begin position="461"/>
        <end position="486"/>
    </location>
</feature>
<dbReference type="SUPFAM" id="SSF52540">
    <property type="entry name" value="P-loop containing nucleoside triphosphate hydrolases"/>
    <property type="match status" value="1"/>
</dbReference>
<dbReference type="CDD" id="cd16268">
    <property type="entry name" value="EF2_II"/>
    <property type="match status" value="1"/>
</dbReference>
<dbReference type="GO" id="GO:0005829">
    <property type="term" value="C:cytosol"/>
    <property type="evidence" value="ECO:0007669"/>
    <property type="project" value="TreeGrafter"/>
</dbReference>
<reference evidence="4" key="1">
    <citation type="submission" date="2025-08" db="UniProtKB">
        <authorList>
            <consortium name="RefSeq"/>
        </authorList>
    </citation>
    <scope>IDENTIFICATION</scope>
    <source>
        <tissue evidence="4">Whole body</tissue>
    </source>
</reference>
<evidence type="ECO:0000259" key="2">
    <source>
        <dbReference type="PROSITE" id="PS51722"/>
    </source>
</evidence>
<dbReference type="SUPFAM" id="SSF54211">
    <property type="entry name" value="Ribosomal protein S5 domain 2-like"/>
    <property type="match status" value="1"/>
</dbReference>
<dbReference type="InterPro" id="IPR035647">
    <property type="entry name" value="EFG_III/V"/>
</dbReference>
<dbReference type="Pfam" id="PF00679">
    <property type="entry name" value="EFG_C"/>
    <property type="match status" value="1"/>
</dbReference>
<dbReference type="InterPro" id="IPR014721">
    <property type="entry name" value="Ribsml_uS5_D2-typ_fold_subgr"/>
</dbReference>
<evidence type="ECO:0000256" key="1">
    <source>
        <dbReference type="SAM" id="MobiDB-lite"/>
    </source>
</evidence>
<dbReference type="Pfam" id="PF00009">
    <property type="entry name" value="GTP_EFTU"/>
    <property type="match status" value="1"/>
</dbReference>
<dbReference type="Pfam" id="PF25118">
    <property type="entry name" value="EFL1"/>
    <property type="match status" value="1"/>
</dbReference>
<dbReference type="CDD" id="cd04096">
    <property type="entry name" value="eEF2_snRNP_like_C"/>
    <property type="match status" value="1"/>
</dbReference>
<dbReference type="GeneID" id="113398775"/>
<feature type="compositionally biased region" description="Basic and acidic residues" evidence="1">
    <location>
        <begin position="467"/>
        <end position="486"/>
    </location>
</feature>
<dbReference type="Gene3D" id="3.90.1430.10">
    <property type="entry name" value="Yeast translation eEF2 (G' domain)"/>
    <property type="match status" value="1"/>
</dbReference>
<name>A0A8B8I8V8_VANTA</name>
<dbReference type="PANTHER" id="PTHR42908">
    <property type="entry name" value="TRANSLATION ELONGATION FACTOR-RELATED"/>
    <property type="match status" value="1"/>
</dbReference>
<dbReference type="AlphaFoldDB" id="A0A8B8I8V8"/>
<dbReference type="RefSeq" id="XP_026493450.2">
    <property type="nucleotide sequence ID" value="XM_026637665.2"/>
</dbReference>
<proteinExistence type="predicted"/>
<dbReference type="Pfam" id="PF03144">
    <property type="entry name" value="GTP_EFTU_D2"/>
    <property type="match status" value="1"/>
</dbReference>
<dbReference type="InterPro" id="IPR004161">
    <property type="entry name" value="EFTu-like_2"/>
</dbReference>
<dbReference type="Gene3D" id="3.30.70.240">
    <property type="match status" value="1"/>
</dbReference>
<dbReference type="NCBIfam" id="TIGR00231">
    <property type="entry name" value="small_GTP"/>
    <property type="match status" value="1"/>
</dbReference>